<dbReference type="PANTHER" id="PTHR34406">
    <property type="entry name" value="PROTEIN YCEI"/>
    <property type="match status" value="1"/>
</dbReference>
<dbReference type="EMBL" id="PJNI01000012">
    <property type="protein sequence ID" value="PKR80190.1"/>
    <property type="molecule type" value="Genomic_DNA"/>
</dbReference>
<dbReference type="SMART" id="SM00867">
    <property type="entry name" value="YceI"/>
    <property type="match status" value="1"/>
</dbReference>
<dbReference type="SUPFAM" id="SSF101874">
    <property type="entry name" value="YceI-like"/>
    <property type="match status" value="1"/>
</dbReference>
<dbReference type="AlphaFoldDB" id="A0A2I0R1B7"/>
<feature type="chain" id="PRO_5014168103" description="Lipid/polyisoprenoid-binding YceI-like domain-containing protein" evidence="1">
    <location>
        <begin position="21"/>
        <end position="213"/>
    </location>
</feature>
<keyword evidence="4" id="KW-1185">Reference proteome</keyword>
<dbReference type="OrthoDB" id="951410at2"/>
<evidence type="ECO:0000256" key="1">
    <source>
        <dbReference type="SAM" id="SignalP"/>
    </source>
</evidence>
<evidence type="ECO:0000313" key="4">
    <source>
        <dbReference type="Proteomes" id="UP000236654"/>
    </source>
</evidence>
<dbReference type="PROSITE" id="PS51257">
    <property type="entry name" value="PROKAR_LIPOPROTEIN"/>
    <property type="match status" value="1"/>
</dbReference>
<feature type="domain" description="Lipid/polyisoprenoid-binding YceI-like" evidence="2">
    <location>
        <begin position="44"/>
        <end position="212"/>
    </location>
</feature>
<organism evidence="3 4">
    <name type="scientific">Brumimicrobium salinarum</name>
    <dbReference type="NCBI Taxonomy" id="2058658"/>
    <lineage>
        <taxon>Bacteria</taxon>
        <taxon>Pseudomonadati</taxon>
        <taxon>Bacteroidota</taxon>
        <taxon>Flavobacteriia</taxon>
        <taxon>Flavobacteriales</taxon>
        <taxon>Crocinitomicaceae</taxon>
        <taxon>Brumimicrobium</taxon>
    </lineage>
</organism>
<dbReference type="Gene3D" id="2.40.128.110">
    <property type="entry name" value="Lipid/polyisoprenoid-binding, YceI-like"/>
    <property type="match status" value="1"/>
</dbReference>
<dbReference type="Proteomes" id="UP000236654">
    <property type="component" value="Unassembled WGS sequence"/>
</dbReference>
<keyword evidence="1" id="KW-0732">Signal</keyword>
<evidence type="ECO:0000259" key="2">
    <source>
        <dbReference type="SMART" id="SM00867"/>
    </source>
</evidence>
<protein>
    <recommendedName>
        <fullName evidence="2">Lipid/polyisoprenoid-binding YceI-like domain-containing protein</fullName>
    </recommendedName>
</protein>
<dbReference type="PANTHER" id="PTHR34406:SF1">
    <property type="entry name" value="PROTEIN YCEI"/>
    <property type="match status" value="1"/>
</dbReference>
<reference evidence="3 4" key="1">
    <citation type="submission" date="2017-12" db="EMBL/GenBank/DDBJ databases">
        <title>The draft genome sequence of Brumimicrobium saltpan LHR20.</title>
        <authorList>
            <person name="Do Z.-J."/>
            <person name="Luo H.-R."/>
        </authorList>
    </citation>
    <scope>NUCLEOTIDE SEQUENCE [LARGE SCALE GENOMIC DNA]</scope>
    <source>
        <strain evidence="3 4">LHR20</strain>
    </source>
</reference>
<name>A0A2I0R1B7_9FLAO</name>
<gene>
    <name evidence="3" type="ORF">CW751_11040</name>
</gene>
<dbReference type="RefSeq" id="WP_101335092.1">
    <property type="nucleotide sequence ID" value="NZ_PJNI01000012.1"/>
</dbReference>
<feature type="signal peptide" evidence="1">
    <location>
        <begin position="1"/>
        <end position="20"/>
    </location>
</feature>
<accession>A0A2I0R1B7</accession>
<evidence type="ECO:0000313" key="3">
    <source>
        <dbReference type="EMBL" id="PKR80190.1"/>
    </source>
</evidence>
<dbReference type="InterPro" id="IPR036761">
    <property type="entry name" value="TTHA0802/YceI-like_sf"/>
</dbReference>
<comment type="caution">
    <text evidence="3">The sequence shown here is derived from an EMBL/GenBank/DDBJ whole genome shotgun (WGS) entry which is preliminary data.</text>
</comment>
<sequence length="213" mass="23377">MKKLIYGVFAFAAMGLTACGANDQEEVTNETKTEDTKEEVVAETYNLNSEESVLNWEGSWTGGKNDGKTHYGIVSISEGSVTKEGDNYKGSFTVDMNTIEVQDIDEASGKPKLEKHLNSEDFFNTSEYGTVNVTLNEIVDNKASITIDYHGVEMNETFPVEVNTSGDNMSISGEFGVDFEKANMSGMQVNPEKPEDGKVSSMINFELEAELSK</sequence>
<dbReference type="Pfam" id="PF04264">
    <property type="entry name" value="YceI"/>
    <property type="match status" value="1"/>
</dbReference>
<proteinExistence type="predicted"/>
<dbReference type="InterPro" id="IPR007372">
    <property type="entry name" value="Lipid/polyisoprenoid-bd_YceI"/>
</dbReference>